<dbReference type="RefSeq" id="WP_352147351.1">
    <property type="nucleotide sequence ID" value="NZ_JBEOZY010000010.1"/>
</dbReference>
<evidence type="ECO:0000313" key="2">
    <source>
        <dbReference type="EMBL" id="MER6165567.1"/>
    </source>
</evidence>
<name>A0ABV1SWA4_9ACTN</name>
<feature type="region of interest" description="Disordered" evidence="1">
    <location>
        <begin position="1"/>
        <end position="22"/>
    </location>
</feature>
<protein>
    <recommendedName>
        <fullName evidence="4">Acyl-CoA dehydrogenase</fullName>
    </recommendedName>
</protein>
<organism evidence="2 3">
    <name type="scientific">Streptomyces violaceorubidus</name>
    <dbReference type="NCBI Taxonomy" id="284042"/>
    <lineage>
        <taxon>Bacteria</taxon>
        <taxon>Bacillati</taxon>
        <taxon>Actinomycetota</taxon>
        <taxon>Actinomycetes</taxon>
        <taxon>Kitasatosporales</taxon>
        <taxon>Streptomycetaceae</taxon>
        <taxon>Streptomyces</taxon>
    </lineage>
</organism>
<accession>A0ABV1SWA4</accession>
<dbReference type="Proteomes" id="UP001496720">
    <property type="component" value="Unassembled WGS sequence"/>
</dbReference>
<evidence type="ECO:0008006" key="4">
    <source>
        <dbReference type="Google" id="ProtNLM"/>
    </source>
</evidence>
<sequence>MAAFTQGDPPSEPGPGTGLGRVLTAMEPRGHADPAAAWRAFTGAWNWAAPLTAAAPGPGLPGAAAVRPAPGGFDLSGVWHLPPGEAAGPWLALPLASADHGCGARASVGAASGADDCPDLFVLPARTFERRSPDTAGGPDGPGPTVLRLEGVRVPTGLATYTAGTALRAQDAAFLWTAVAALALGAARRMTDVLAGQDARVRTPGPGLWAEAGPAPLVAAELAAALHDERLALTATLHGAPTAREGLPPALRERLAVRVRRLADTVHHVLAAAYDHVLLDDRDTGRRPLVSVLEASSPILQQVRYATELLPPHDRMSLRKAERGDDRRISG</sequence>
<dbReference type="EMBL" id="JBEOZY010000010">
    <property type="protein sequence ID" value="MER6165567.1"/>
    <property type="molecule type" value="Genomic_DNA"/>
</dbReference>
<keyword evidence="3" id="KW-1185">Reference proteome</keyword>
<proteinExistence type="predicted"/>
<evidence type="ECO:0000313" key="3">
    <source>
        <dbReference type="Proteomes" id="UP001496720"/>
    </source>
</evidence>
<evidence type="ECO:0000256" key="1">
    <source>
        <dbReference type="SAM" id="MobiDB-lite"/>
    </source>
</evidence>
<comment type="caution">
    <text evidence="2">The sequence shown here is derived from an EMBL/GenBank/DDBJ whole genome shotgun (WGS) entry which is preliminary data.</text>
</comment>
<reference evidence="2 3" key="1">
    <citation type="submission" date="2024-06" db="EMBL/GenBank/DDBJ databases">
        <title>The Natural Products Discovery Center: Release of the First 8490 Sequenced Strains for Exploring Actinobacteria Biosynthetic Diversity.</title>
        <authorList>
            <person name="Kalkreuter E."/>
            <person name="Kautsar S.A."/>
            <person name="Yang D."/>
            <person name="Bader C.D."/>
            <person name="Teijaro C.N."/>
            <person name="Fluegel L."/>
            <person name="Davis C.M."/>
            <person name="Simpson J.R."/>
            <person name="Lauterbach L."/>
            <person name="Steele A.D."/>
            <person name="Gui C."/>
            <person name="Meng S."/>
            <person name="Li G."/>
            <person name="Viehrig K."/>
            <person name="Ye F."/>
            <person name="Su P."/>
            <person name="Kiefer A.F."/>
            <person name="Nichols A."/>
            <person name="Cepeda A.J."/>
            <person name="Yan W."/>
            <person name="Fan B."/>
            <person name="Jiang Y."/>
            <person name="Adhikari A."/>
            <person name="Zheng C.-J."/>
            <person name="Schuster L."/>
            <person name="Cowan T.M."/>
            <person name="Smanski M.J."/>
            <person name="Chevrette M.G."/>
            <person name="De Carvalho L.P.S."/>
            <person name="Shen B."/>
        </authorList>
    </citation>
    <scope>NUCLEOTIDE SEQUENCE [LARGE SCALE GENOMIC DNA]</scope>
    <source>
        <strain evidence="2 3">NPDC001615</strain>
    </source>
</reference>
<gene>
    <name evidence="2" type="ORF">ABT188_13490</name>
</gene>